<sequence length="135" mass="15045">MPYIPTDNHLPKKDAGKFREGKFCSNINPHPSTSPPSSCEDDDDNATSFDGDDARRHHRPYYVATERRTTTDSSSILFNEQQPHNLETTTQPGNNKRNEVDGGQRGQGEGVDEDNESAQGRDQAMTRAHKDDGTK</sequence>
<accession>A0A0C9WHU0</accession>
<feature type="compositionally biased region" description="Basic and acidic residues" evidence="1">
    <location>
        <begin position="9"/>
        <end position="22"/>
    </location>
</feature>
<reference evidence="2 3" key="1">
    <citation type="submission" date="2014-04" db="EMBL/GenBank/DDBJ databases">
        <authorList>
            <consortium name="DOE Joint Genome Institute"/>
            <person name="Kuo A."/>
            <person name="Kohler A."/>
            <person name="Nagy L.G."/>
            <person name="Floudas D."/>
            <person name="Copeland A."/>
            <person name="Barry K.W."/>
            <person name="Cichocki N."/>
            <person name="Veneault-Fourrey C."/>
            <person name="LaButti K."/>
            <person name="Lindquist E.A."/>
            <person name="Lipzen A."/>
            <person name="Lundell T."/>
            <person name="Morin E."/>
            <person name="Murat C."/>
            <person name="Sun H."/>
            <person name="Tunlid A."/>
            <person name="Henrissat B."/>
            <person name="Grigoriev I.V."/>
            <person name="Hibbett D.S."/>
            <person name="Martin F."/>
            <person name="Nordberg H.P."/>
            <person name="Cantor M.N."/>
            <person name="Hua S.X."/>
        </authorList>
    </citation>
    <scope>NUCLEOTIDE SEQUENCE [LARGE SCALE GENOMIC DNA]</scope>
    <source>
        <strain evidence="2 3">LaAM-08-1</strain>
    </source>
</reference>
<organism evidence="2 3">
    <name type="scientific">Laccaria amethystina LaAM-08-1</name>
    <dbReference type="NCBI Taxonomy" id="1095629"/>
    <lineage>
        <taxon>Eukaryota</taxon>
        <taxon>Fungi</taxon>
        <taxon>Dikarya</taxon>
        <taxon>Basidiomycota</taxon>
        <taxon>Agaricomycotina</taxon>
        <taxon>Agaricomycetes</taxon>
        <taxon>Agaricomycetidae</taxon>
        <taxon>Agaricales</taxon>
        <taxon>Agaricineae</taxon>
        <taxon>Hydnangiaceae</taxon>
        <taxon>Laccaria</taxon>
    </lineage>
</organism>
<feature type="region of interest" description="Disordered" evidence="1">
    <location>
        <begin position="1"/>
        <end position="135"/>
    </location>
</feature>
<proteinExistence type="predicted"/>
<dbReference type="AlphaFoldDB" id="A0A0C9WHU0"/>
<evidence type="ECO:0000256" key="1">
    <source>
        <dbReference type="SAM" id="MobiDB-lite"/>
    </source>
</evidence>
<feature type="compositionally biased region" description="Polar residues" evidence="1">
    <location>
        <begin position="71"/>
        <end position="95"/>
    </location>
</feature>
<protein>
    <submittedName>
        <fullName evidence="2">Uncharacterized protein</fullName>
    </submittedName>
</protein>
<feature type="compositionally biased region" description="Polar residues" evidence="1">
    <location>
        <begin position="25"/>
        <end position="37"/>
    </location>
</feature>
<gene>
    <name evidence="2" type="ORF">K443DRAFT_14115</name>
</gene>
<evidence type="ECO:0000313" key="3">
    <source>
        <dbReference type="Proteomes" id="UP000054477"/>
    </source>
</evidence>
<evidence type="ECO:0000313" key="2">
    <source>
        <dbReference type="EMBL" id="KIJ91779.1"/>
    </source>
</evidence>
<dbReference type="HOGENOM" id="CLU_1886094_0_0_1"/>
<dbReference type="Proteomes" id="UP000054477">
    <property type="component" value="Unassembled WGS sequence"/>
</dbReference>
<keyword evidence="3" id="KW-1185">Reference proteome</keyword>
<name>A0A0C9WHU0_9AGAR</name>
<dbReference type="EMBL" id="KN838969">
    <property type="protein sequence ID" value="KIJ91779.1"/>
    <property type="molecule type" value="Genomic_DNA"/>
</dbReference>
<reference evidence="3" key="2">
    <citation type="submission" date="2015-01" db="EMBL/GenBank/DDBJ databases">
        <title>Evolutionary Origins and Diversification of the Mycorrhizal Mutualists.</title>
        <authorList>
            <consortium name="DOE Joint Genome Institute"/>
            <consortium name="Mycorrhizal Genomics Consortium"/>
            <person name="Kohler A."/>
            <person name="Kuo A."/>
            <person name="Nagy L.G."/>
            <person name="Floudas D."/>
            <person name="Copeland A."/>
            <person name="Barry K.W."/>
            <person name="Cichocki N."/>
            <person name="Veneault-Fourrey C."/>
            <person name="LaButti K."/>
            <person name="Lindquist E.A."/>
            <person name="Lipzen A."/>
            <person name="Lundell T."/>
            <person name="Morin E."/>
            <person name="Murat C."/>
            <person name="Riley R."/>
            <person name="Ohm R."/>
            <person name="Sun H."/>
            <person name="Tunlid A."/>
            <person name="Henrissat B."/>
            <person name="Grigoriev I.V."/>
            <person name="Hibbett D.S."/>
            <person name="Martin F."/>
        </authorList>
    </citation>
    <scope>NUCLEOTIDE SEQUENCE [LARGE SCALE GENOMIC DNA]</scope>
    <source>
        <strain evidence="3">LaAM-08-1</strain>
    </source>
</reference>